<keyword evidence="1" id="KW-0472">Membrane</keyword>
<feature type="transmembrane region" description="Helical" evidence="1">
    <location>
        <begin position="112"/>
        <end position="131"/>
    </location>
</feature>
<name>A0A926I3S3_9FIRM</name>
<proteinExistence type="predicted"/>
<feature type="transmembrane region" description="Helical" evidence="1">
    <location>
        <begin position="72"/>
        <end position="92"/>
    </location>
</feature>
<keyword evidence="1" id="KW-1133">Transmembrane helix</keyword>
<feature type="transmembrane region" description="Helical" evidence="1">
    <location>
        <begin position="6"/>
        <end position="32"/>
    </location>
</feature>
<evidence type="ECO:0000313" key="3">
    <source>
        <dbReference type="Proteomes" id="UP000653127"/>
    </source>
</evidence>
<organism evidence="2 3">
    <name type="scientific">Ligaoa zhengdingensis</name>
    <dbReference type="NCBI Taxonomy" id="2763658"/>
    <lineage>
        <taxon>Bacteria</taxon>
        <taxon>Bacillati</taxon>
        <taxon>Bacillota</taxon>
        <taxon>Clostridia</taxon>
        <taxon>Eubacteriales</taxon>
        <taxon>Oscillospiraceae</taxon>
        <taxon>Ligaoa</taxon>
    </lineage>
</organism>
<gene>
    <name evidence="2" type="ORF">H8711_00600</name>
</gene>
<protein>
    <submittedName>
        <fullName evidence="2">Uncharacterized protein</fullName>
    </submittedName>
</protein>
<comment type="caution">
    <text evidence="2">The sequence shown here is derived from an EMBL/GenBank/DDBJ whole genome shotgun (WGS) entry which is preliminary data.</text>
</comment>
<dbReference type="AlphaFoldDB" id="A0A926I3S3"/>
<dbReference type="EMBL" id="JACRST010000001">
    <property type="protein sequence ID" value="MBC8545436.1"/>
    <property type="molecule type" value="Genomic_DNA"/>
</dbReference>
<dbReference type="RefSeq" id="WP_249281589.1">
    <property type="nucleotide sequence ID" value="NZ_JACRST010000001.1"/>
</dbReference>
<evidence type="ECO:0000313" key="2">
    <source>
        <dbReference type="EMBL" id="MBC8545436.1"/>
    </source>
</evidence>
<keyword evidence="3" id="KW-1185">Reference proteome</keyword>
<reference evidence="2" key="1">
    <citation type="submission" date="2020-08" db="EMBL/GenBank/DDBJ databases">
        <title>Genome public.</title>
        <authorList>
            <person name="Liu C."/>
            <person name="Sun Q."/>
        </authorList>
    </citation>
    <scope>NUCLEOTIDE SEQUENCE</scope>
    <source>
        <strain evidence="2">NSJ-31</strain>
    </source>
</reference>
<accession>A0A926I3S3</accession>
<keyword evidence="1" id="KW-0812">Transmembrane</keyword>
<sequence>MLTFSVIVALAGFLNLGFLTVLLPVLWFYSFFDTFNIKSMTYEERMSCEDRFLFDLDRMFRKDWMGIMKKRHALAGGICIFLGIYMIYNSFLRSFLWELEDYFPWVAHLMRSLPTLIVAIAVIILGFWLVAGGRKKAASPDAQEDDFVEYGGDNHET</sequence>
<evidence type="ECO:0000256" key="1">
    <source>
        <dbReference type="SAM" id="Phobius"/>
    </source>
</evidence>
<dbReference type="Proteomes" id="UP000653127">
    <property type="component" value="Unassembled WGS sequence"/>
</dbReference>